<keyword evidence="5 6" id="KW-0539">Nucleus</keyword>
<reference evidence="9" key="1">
    <citation type="submission" date="2025-08" db="UniProtKB">
        <authorList>
            <consortium name="Ensembl"/>
        </authorList>
    </citation>
    <scope>IDENTIFICATION</scope>
</reference>
<dbReference type="AlphaFoldDB" id="A0A8C5PEU5"/>
<dbReference type="PRINTS" id="PR00053">
    <property type="entry name" value="FORKHEAD"/>
</dbReference>
<dbReference type="PANTHER" id="PTHR11829">
    <property type="entry name" value="FORKHEAD BOX PROTEIN"/>
    <property type="match status" value="1"/>
</dbReference>
<evidence type="ECO:0000256" key="2">
    <source>
        <dbReference type="ARBA" id="ARBA00023015"/>
    </source>
</evidence>
<feature type="domain" description="Fork-head" evidence="8">
    <location>
        <begin position="120"/>
        <end position="214"/>
    </location>
</feature>
<dbReference type="PROSITE" id="PS00658">
    <property type="entry name" value="FORK_HEAD_2"/>
    <property type="match status" value="1"/>
</dbReference>
<dbReference type="InterPro" id="IPR018122">
    <property type="entry name" value="TF_fork_head_CS_1"/>
</dbReference>
<dbReference type="PANTHER" id="PTHR11829:SF400">
    <property type="entry name" value="FORKHEAD BOX PROTEIN A4"/>
    <property type="match status" value="1"/>
</dbReference>
<feature type="DNA-binding region" description="Fork-head" evidence="6">
    <location>
        <begin position="120"/>
        <end position="214"/>
    </location>
</feature>
<evidence type="ECO:0000256" key="3">
    <source>
        <dbReference type="ARBA" id="ARBA00023125"/>
    </source>
</evidence>
<dbReference type="SMART" id="SM00339">
    <property type="entry name" value="FH"/>
    <property type="match status" value="1"/>
</dbReference>
<dbReference type="FunFam" id="1.10.10.10:FF:000042">
    <property type="entry name" value="hepatocyte nuclear factor 3-beta"/>
    <property type="match status" value="1"/>
</dbReference>
<comment type="subcellular location">
    <subcellularLocation>
        <location evidence="1 6">Nucleus</location>
    </subcellularLocation>
</comment>
<dbReference type="Gene3D" id="1.10.10.10">
    <property type="entry name" value="Winged helix-like DNA-binding domain superfamily/Winged helix DNA-binding domain"/>
    <property type="match status" value="1"/>
</dbReference>
<dbReference type="GO" id="GO:0000978">
    <property type="term" value="F:RNA polymerase II cis-regulatory region sequence-specific DNA binding"/>
    <property type="evidence" value="ECO:0007669"/>
    <property type="project" value="TreeGrafter"/>
</dbReference>
<evidence type="ECO:0000313" key="9">
    <source>
        <dbReference type="Ensembl" id="ENSLLEP00000019065.1"/>
    </source>
</evidence>
<dbReference type="GeneTree" id="ENSGT00940000155999"/>
<organism evidence="9 10">
    <name type="scientific">Leptobrachium leishanense</name>
    <name type="common">Leishan spiny toad</name>
    <dbReference type="NCBI Taxonomy" id="445787"/>
    <lineage>
        <taxon>Eukaryota</taxon>
        <taxon>Metazoa</taxon>
        <taxon>Chordata</taxon>
        <taxon>Craniata</taxon>
        <taxon>Vertebrata</taxon>
        <taxon>Euteleostomi</taxon>
        <taxon>Amphibia</taxon>
        <taxon>Batrachia</taxon>
        <taxon>Anura</taxon>
        <taxon>Pelobatoidea</taxon>
        <taxon>Megophryidae</taxon>
        <taxon>Leptobrachium</taxon>
    </lineage>
</organism>
<dbReference type="SUPFAM" id="SSF46785">
    <property type="entry name" value="Winged helix' DNA-binding domain"/>
    <property type="match status" value="1"/>
</dbReference>
<evidence type="ECO:0000259" key="8">
    <source>
        <dbReference type="PROSITE" id="PS50039"/>
    </source>
</evidence>
<dbReference type="PROSITE" id="PS50039">
    <property type="entry name" value="FORK_HEAD_3"/>
    <property type="match status" value="1"/>
</dbReference>
<accession>A0A8C5PEU5</accession>
<evidence type="ECO:0000256" key="4">
    <source>
        <dbReference type="ARBA" id="ARBA00023163"/>
    </source>
</evidence>
<evidence type="ECO:0000313" key="10">
    <source>
        <dbReference type="Proteomes" id="UP000694569"/>
    </source>
</evidence>
<dbReference type="InterPro" id="IPR050211">
    <property type="entry name" value="FOX_domain-containing"/>
</dbReference>
<dbReference type="InterPro" id="IPR036388">
    <property type="entry name" value="WH-like_DNA-bd_sf"/>
</dbReference>
<evidence type="ECO:0000256" key="1">
    <source>
        <dbReference type="ARBA" id="ARBA00004123"/>
    </source>
</evidence>
<dbReference type="Ensembl" id="ENSLLET00000019815.1">
    <property type="protein sequence ID" value="ENSLLEP00000019065.1"/>
    <property type="gene ID" value="ENSLLEG00000012092.1"/>
</dbReference>
<dbReference type="GO" id="GO:0001707">
    <property type="term" value="P:mesoderm formation"/>
    <property type="evidence" value="ECO:0007669"/>
    <property type="project" value="UniProtKB-ARBA"/>
</dbReference>
<evidence type="ECO:0000256" key="5">
    <source>
        <dbReference type="ARBA" id="ARBA00023242"/>
    </source>
</evidence>
<evidence type="ECO:0000256" key="7">
    <source>
        <dbReference type="SAM" id="MobiDB-lite"/>
    </source>
</evidence>
<proteinExistence type="predicted"/>
<dbReference type="InterPro" id="IPR030456">
    <property type="entry name" value="TF_fork_head_CS_2"/>
</dbReference>
<keyword evidence="2" id="KW-0805">Transcription regulation</keyword>
<dbReference type="PROSITE" id="PS00657">
    <property type="entry name" value="FORK_HEAD_1"/>
    <property type="match status" value="1"/>
</dbReference>
<dbReference type="OrthoDB" id="5954824at2759"/>
<dbReference type="GO" id="GO:0030154">
    <property type="term" value="P:cell differentiation"/>
    <property type="evidence" value="ECO:0007669"/>
    <property type="project" value="TreeGrafter"/>
</dbReference>
<dbReference type="GO" id="GO:0000981">
    <property type="term" value="F:DNA-binding transcription factor activity, RNA polymerase II-specific"/>
    <property type="evidence" value="ECO:0007669"/>
    <property type="project" value="TreeGrafter"/>
</dbReference>
<dbReference type="GO" id="GO:0005634">
    <property type="term" value="C:nucleus"/>
    <property type="evidence" value="ECO:0007669"/>
    <property type="project" value="UniProtKB-SubCell"/>
</dbReference>
<keyword evidence="4" id="KW-0804">Transcription</keyword>
<feature type="compositionally biased region" description="Low complexity" evidence="7">
    <location>
        <begin position="280"/>
        <end position="296"/>
    </location>
</feature>
<keyword evidence="3 6" id="KW-0238">DNA-binding</keyword>
<evidence type="ECO:0000256" key="6">
    <source>
        <dbReference type="PROSITE-ProRule" id="PRU00089"/>
    </source>
</evidence>
<keyword evidence="10" id="KW-1185">Reference proteome</keyword>
<dbReference type="Pfam" id="PF00250">
    <property type="entry name" value="Forkhead"/>
    <property type="match status" value="1"/>
</dbReference>
<dbReference type="InterPro" id="IPR001766">
    <property type="entry name" value="Fork_head_dom"/>
</dbReference>
<name>A0A8C5PEU5_9ANUR</name>
<reference evidence="9" key="2">
    <citation type="submission" date="2025-09" db="UniProtKB">
        <authorList>
            <consortium name="Ensembl"/>
        </authorList>
    </citation>
    <scope>IDENTIFICATION</scope>
</reference>
<feature type="region of interest" description="Disordered" evidence="7">
    <location>
        <begin position="221"/>
        <end position="296"/>
    </location>
</feature>
<dbReference type="InterPro" id="IPR036390">
    <property type="entry name" value="WH_DNA-bd_sf"/>
</dbReference>
<protein>
    <recommendedName>
        <fullName evidence="8">Fork-head domain-containing protein</fullName>
    </recommendedName>
</protein>
<dbReference type="Proteomes" id="UP000694569">
    <property type="component" value="Unplaced"/>
</dbReference>
<sequence length="395" mass="44448">MHNRVKLELEESVDWHAMYPESEVYSGMHNLHTGLPSGSFLPNDGSMNYVNNGVPLQTNSIQNNFGNIGSMVQNIGAPQAASAPLPGSAPPSAYPLNYCNGESGFQRDPHTYRRNYSHSKPPYSYISLITMAIKQSPHKMMTLNEIYQWIVDLFPYYRQNQQRWQNSIRHSLSFNDCFVKVPRSPEKPGKGSYWALHPDSGNMFENGCFLRRQKRFRCDKTRSTDVEKKSHKVPTVQSRNLRAADHNECSSTKNTTHQGKRDPTAPSIHQKVGVSPVHPSTIGQSTSSQVGSTSQVLYPQNPSEAYLGMVGDDSQMKSDTLTGSHTFSITQLMCVQQDQAYKMDMCLTNDHLVQYPQYSSDYNNAAVKNGQDMTSSSVDVNYYSNMYSRPILNSL</sequence>